<accession>A0A9D2KUY9</accession>
<evidence type="ECO:0000313" key="2">
    <source>
        <dbReference type="Proteomes" id="UP000823862"/>
    </source>
</evidence>
<dbReference type="EMBL" id="DWZI01000027">
    <property type="protein sequence ID" value="HJA85533.1"/>
    <property type="molecule type" value="Genomic_DNA"/>
</dbReference>
<reference evidence="1" key="2">
    <citation type="submission" date="2021-04" db="EMBL/GenBank/DDBJ databases">
        <authorList>
            <person name="Gilroy R."/>
        </authorList>
    </citation>
    <scope>NUCLEOTIDE SEQUENCE</scope>
    <source>
        <strain evidence="1">ChiHjej12B11-9795</strain>
    </source>
</reference>
<comment type="caution">
    <text evidence="1">The sequence shown here is derived from an EMBL/GenBank/DDBJ whole genome shotgun (WGS) entry which is preliminary data.</text>
</comment>
<gene>
    <name evidence="1" type="ORF">H9950_04975</name>
</gene>
<proteinExistence type="predicted"/>
<sequence>MAVLNHQFSHLVFLFVYGIVRVRLARKEASALHLAGGTHHSNPVLEMEIPKGEGQKHSRAP</sequence>
<name>A0A9D2KUY9_9BACE</name>
<dbReference type="AlphaFoldDB" id="A0A9D2KUY9"/>
<protein>
    <submittedName>
        <fullName evidence="1">Uncharacterized protein</fullName>
    </submittedName>
</protein>
<reference evidence="1" key="1">
    <citation type="journal article" date="2021" name="PeerJ">
        <title>Extensive microbial diversity within the chicken gut microbiome revealed by metagenomics and culture.</title>
        <authorList>
            <person name="Gilroy R."/>
            <person name="Ravi A."/>
            <person name="Getino M."/>
            <person name="Pursley I."/>
            <person name="Horton D.L."/>
            <person name="Alikhan N.F."/>
            <person name="Baker D."/>
            <person name="Gharbi K."/>
            <person name="Hall N."/>
            <person name="Watson M."/>
            <person name="Adriaenssens E.M."/>
            <person name="Foster-Nyarko E."/>
            <person name="Jarju S."/>
            <person name="Secka A."/>
            <person name="Antonio M."/>
            <person name="Oren A."/>
            <person name="Chaudhuri R.R."/>
            <person name="La Ragione R."/>
            <person name="Hildebrand F."/>
            <person name="Pallen M.J."/>
        </authorList>
    </citation>
    <scope>NUCLEOTIDE SEQUENCE</scope>
    <source>
        <strain evidence="1">ChiHjej12B11-9795</strain>
    </source>
</reference>
<evidence type="ECO:0000313" key="1">
    <source>
        <dbReference type="EMBL" id="HJA85533.1"/>
    </source>
</evidence>
<dbReference type="Proteomes" id="UP000823862">
    <property type="component" value="Unassembled WGS sequence"/>
</dbReference>
<organism evidence="1 2">
    <name type="scientific">Candidatus Bacteroides avicola</name>
    <dbReference type="NCBI Taxonomy" id="2838468"/>
    <lineage>
        <taxon>Bacteria</taxon>
        <taxon>Pseudomonadati</taxon>
        <taxon>Bacteroidota</taxon>
        <taxon>Bacteroidia</taxon>
        <taxon>Bacteroidales</taxon>
        <taxon>Bacteroidaceae</taxon>
        <taxon>Bacteroides</taxon>
    </lineage>
</organism>